<dbReference type="OrthoDB" id="9806824at2"/>
<dbReference type="AlphaFoldDB" id="A0A5C8IZ82"/>
<gene>
    <name evidence="3" type="ORF">FVR03_21890</name>
</gene>
<name>A0A5C8IZ82_9BACT</name>
<comment type="caution">
    <text evidence="3">The sequence shown here is derived from an EMBL/GenBank/DDBJ whole genome shotgun (WGS) entry which is preliminary data.</text>
</comment>
<feature type="region of interest" description="Disordered" evidence="1">
    <location>
        <begin position="1"/>
        <end position="23"/>
    </location>
</feature>
<accession>A0A5C8IZ82</accession>
<keyword evidence="2" id="KW-0812">Transmembrane</keyword>
<dbReference type="EMBL" id="VRTY01000129">
    <property type="protein sequence ID" value="TXK26416.1"/>
    <property type="molecule type" value="Genomic_DNA"/>
</dbReference>
<keyword evidence="2" id="KW-0472">Membrane</keyword>
<evidence type="ECO:0008006" key="5">
    <source>
        <dbReference type="Google" id="ProtNLM"/>
    </source>
</evidence>
<evidence type="ECO:0000313" key="3">
    <source>
        <dbReference type="EMBL" id="TXK26416.1"/>
    </source>
</evidence>
<sequence length="139" mass="16299">MHTSTNELVLKHPQEQENQNSQENRRNLRKIRWMILLGLITMAMFLIWFIDEDHIGYPPLFWLLTTALGFKLLRTLHEWYHYYAISIPEKPELKTPFTVDVLTTACPGEPHAMIVATLEAIQEMTYPHTTYLCDEGNDP</sequence>
<keyword evidence="2" id="KW-1133">Transmembrane helix</keyword>
<feature type="transmembrane region" description="Helical" evidence="2">
    <location>
        <begin position="56"/>
        <end position="73"/>
    </location>
</feature>
<reference evidence="3 4" key="1">
    <citation type="submission" date="2019-08" db="EMBL/GenBank/DDBJ databases">
        <authorList>
            <person name="Shi S."/>
        </authorList>
    </citation>
    <scope>NUCLEOTIDE SEQUENCE [LARGE SCALE GENOMIC DNA]</scope>
    <source>
        <strain evidence="3 4">GY10130</strain>
    </source>
</reference>
<dbReference type="Proteomes" id="UP000321926">
    <property type="component" value="Unassembled WGS sequence"/>
</dbReference>
<feature type="transmembrane region" description="Helical" evidence="2">
    <location>
        <begin position="31"/>
        <end position="50"/>
    </location>
</feature>
<organism evidence="3 4">
    <name type="scientific">Pontibacter qinzhouensis</name>
    <dbReference type="NCBI Taxonomy" id="2603253"/>
    <lineage>
        <taxon>Bacteria</taxon>
        <taxon>Pseudomonadati</taxon>
        <taxon>Bacteroidota</taxon>
        <taxon>Cytophagia</taxon>
        <taxon>Cytophagales</taxon>
        <taxon>Hymenobacteraceae</taxon>
        <taxon>Pontibacter</taxon>
    </lineage>
</organism>
<keyword evidence="4" id="KW-1185">Reference proteome</keyword>
<proteinExistence type="predicted"/>
<evidence type="ECO:0000256" key="1">
    <source>
        <dbReference type="SAM" id="MobiDB-lite"/>
    </source>
</evidence>
<protein>
    <recommendedName>
        <fullName evidence="5">Glycosyltransferase</fullName>
    </recommendedName>
</protein>
<evidence type="ECO:0000256" key="2">
    <source>
        <dbReference type="SAM" id="Phobius"/>
    </source>
</evidence>
<dbReference type="RefSeq" id="WP_147923913.1">
    <property type="nucleotide sequence ID" value="NZ_VRTY01000129.1"/>
</dbReference>
<evidence type="ECO:0000313" key="4">
    <source>
        <dbReference type="Proteomes" id="UP000321926"/>
    </source>
</evidence>